<dbReference type="NCBIfam" id="TIGR00004">
    <property type="entry name" value="Rid family detoxifying hydrolase"/>
    <property type="match status" value="1"/>
</dbReference>
<protein>
    <submittedName>
        <fullName evidence="3">Uncharacterized protein</fullName>
    </submittedName>
</protein>
<evidence type="ECO:0000313" key="4">
    <source>
        <dbReference type="Proteomes" id="UP000814243"/>
    </source>
</evidence>
<dbReference type="SUPFAM" id="SSF55298">
    <property type="entry name" value="YjgF-like"/>
    <property type="match status" value="1"/>
</dbReference>
<dbReference type="PANTHER" id="PTHR11803">
    <property type="entry name" value="2-IMINOBUTANOATE/2-IMINOPROPANOATE DEAMINASE RIDA"/>
    <property type="match status" value="1"/>
</dbReference>
<dbReference type="AlphaFoldDB" id="A0A922SD36"/>
<dbReference type="InterPro" id="IPR035959">
    <property type="entry name" value="RutC-like_sf"/>
</dbReference>
<feature type="compositionally biased region" description="Basic and acidic residues" evidence="2">
    <location>
        <begin position="1"/>
        <end position="18"/>
    </location>
</feature>
<evidence type="ECO:0000256" key="1">
    <source>
        <dbReference type="ARBA" id="ARBA00010552"/>
    </source>
</evidence>
<dbReference type="CDD" id="cd00448">
    <property type="entry name" value="YjgF_YER057c_UK114_family"/>
    <property type="match status" value="1"/>
</dbReference>
<feature type="region of interest" description="Disordered" evidence="2">
    <location>
        <begin position="1"/>
        <end position="41"/>
    </location>
</feature>
<dbReference type="InterPro" id="IPR006056">
    <property type="entry name" value="RidA"/>
</dbReference>
<dbReference type="PROSITE" id="PS01094">
    <property type="entry name" value="UPF0076"/>
    <property type="match status" value="1"/>
</dbReference>
<sequence length="184" mass="19309">MSAEADKTVKLVETEPKPDAPTPAAADAGADPKMETSKTNAHKVTKTIISTPDIYKPVGPYSQAILADKTLYVSGVLGMDPSAQLVSGGAEAQARQALENLRLVLEAGGASLESVVKTTIYLARMEDFQAINQVYGEFFPKDCPARATFQVGKLPMDAAVEIEAIALSGDLVIAEAGPCPCART</sequence>
<dbReference type="Gene3D" id="3.30.1330.40">
    <property type="entry name" value="RutC-like"/>
    <property type="match status" value="1"/>
</dbReference>
<reference evidence="3" key="1">
    <citation type="journal article" date="2021" name="G3 (Bethesda)">
        <title>Genome and transcriptome analysis of the beet armyworm Spodoptera exigua reveals targets for pest control. .</title>
        <authorList>
            <person name="Simon S."/>
            <person name="Breeschoten T."/>
            <person name="Jansen H.J."/>
            <person name="Dirks R.P."/>
            <person name="Schranz M.E."/>
            <person name="Ros V.I.D."/>
        </authorList>
    </citation>
    <scope>NUCLEOTIDE SEQUENCE</scope>
    <source>
        <strain evidence="3">TB_SE_WUR_2020</strain>
    </source>
</reference>
<proteinExistence type="inferred from homology"/>
<comment type="caution">
    <text evidence="3">The sequence shown here is derived from an EMBL/GenBank/DDBJ whole genome shotgun (WGS) entry which is preliminary data.</text>
</comment>
<gene>
    <name evidence="3" type="ORF">HF086_002218</name>
</gene>
<name>A0A922SD36_SPOEX</name>
<dbReference type="GO" id="GO:0005739">
    <property type="term" value="C:mitochondrion"/>
    <property type="evidence" value="ECO:0007669"/>
    <property type="project" value="TreeGrafter"/>
</dbReference>
<dbReference type="GO" id="GO:0019239">
    <property type="term" value="F:deaminase activity"/>
    <property type="evidence" value="ECO:0007669"/>
    <property type="project" value="TreeGrafter"/>
</dbReference>
<dbReference type="InterPro" id="IPR006175">
    <property type="entry name" value="YjgF/YER057c/UK114"/>
</dbReference>
<dbReference type="EMBL" id="JACEFF010000637">
    <property type="protein sequence ID" value="KAH9633767.1"/>
    <property type="molecule type" value="Genomic_DNA"/>
</dbReference>
<dbReference type="Proteomes" id="UP000814243">
    <property type="component" value="Unassembled WGS sequence"/>
</dbReference>
<dbReference type="PANTHER" id="PTHR11803:SF39">
    <property type="entry name" value="2-IMINOBUTANOATE_2-IMINOPROPANOATE DEAMINASE"/>
    <property type="match status" value="1"/>
</dbReference>
<evidence type="ECO:0000256" key="2">
    <source>
        <dbReference type="SAM" id="MobiDB-lite"/>
    </source>
</evidence>
<comment type="similarity">
    <text evidence="1">Belongs to the RutC family.</text>
</comment>
<accession>A0A922SD36</accession>
<evidence type="ECO:0000313" key="3">
    <source>
        <dbReference type="EMBL" id="KAH9633767.1"/>
    </source>
</evidence>
<dbReference type="Pfam" id="PF01042">
    <property type="entry name" value="Ribonuc_L-PSP"/>
    <property type="match status" value="1"/>
</dbReference>
<dbReference type="FunFam" id="3.30.1330.40:FF:000001">
    <property type="entry name" value="L-PSP family endoribonuclease"/>
    <property type="match status" value="1"/>
</dbReference>
<dbReference type="InterPro" id="IPR019897">
    <property type="entry name" value="RidA_CS"/>
</dbReference>
<dbReference type="GO" id="GO:0005829">
    <property type="term" value="C:cytosol"/>
    <property type="evidence" value="ECO:0007669"/>
    <property type="project" value="TreeGrafter"/>
</dbReference>
<organism evidence="3 4">
    <name type="scientific">Spodoptera exigua</name>
    <name type="common">Beet armyworm</name>
    <name type="synonym">Noctua fulgens</name>
    <dbReference type="NCBI Taxonomy" id="7107"/>
    <lineage>
        <taxon>Eukaryota</taxon>
        <taxon>Metazoa</taxon>
        <taxon>Ecdysozoa</taxon>
        <taxon>Arthropoda</taxon>
        <taxon>Hexapoda</taxon>
        <taxon>Insecta</taxon>
        <taxon>Pterygota</taxon>
        <taxon>Neoptera</taxon>
        <taxon>Endopterygota</taxon>
        <taxon>Lepidoptera</taxon>
        <taxon>Glossata</taxon>
        <taxon>Ditrysia</taxon>
        <taxon>Noctuoidea</taxon>
        <taxon>Noctuidae</taxon>
        <taxon>Amphipyrinae</taxon>
        <taxon>Spodoptera</taxon>
    </lineage>
</organism>